<gene>
    <name evidence="1" type="ORF">AFUS01_LOCUS32642</name>
</gene>
<comment type="caution">
    <text evidence="1">The sequence shown here is derived from an EMBL/GenBank/DDBJ whole genome shotgun (WGS) entry which is preliminary data.</text>
</comment>
<protein>
    <submittedName>
        <fullName evidence="1">Uncharacterized protein</fullName>
    </submittedName>
</protein>
<dbReference type="Proteomes" id="UP000708208">
    <property type="component" value="Unassembled WGS sequence"/>
</dbReference>
<reference evidence="1" key="1">
    <citation type="submission" date="2021-06" db="EMBL/GenBank/DDBJ databases">
        <authorList>
            <person name="Hodson N. C."/>
            <person name="Mongue J. A."/>
            <person name="Jaron S. K."/>
        </authorList>
    </citation>
    <scope>NUCLEOTIDE SEQUENCE</scope>
</reference>
<evidence type="ECO:0000313" key="1">
    <source>
        <dbReference type="EMBL" id="CAG7822361.1"/>
    </source>
</evidence>
<accession>A0A8J2KVR5</accession>
<organism evidence="1 2">
    <name type="scientific">Allacma fusca</name>
    <dbReference type="NCBI Taxonomy" id="39272"/>
    <lineage>
        <taxon>Eukaryota</taxon>
        <taxon>Metazoa</taxon>
        <taxon>Ecdysozoa</taxon>
        <taxon>Arthropoda</taxon>
        <taxon>Hexapoda</taxon>
        <taxon>Collembola</taxon>
        <taxon>Symphypleona</taxon>
        <taxon>Sminthuridae</taxon>
        <taxon>Allacma</taxon>
    </lineage>
</organism>
<sequence length="78" mass="8483">DISTGLTALTDDVDSSRRIDQYGRFVTSNKDIVYDQQYANRIIRDIDECNGVAAGGPSLSIVLTTGALLLLQFVMTLS</sequence>
<dbReference type="AlphaFoldDB" id="A0A8J2KVR5"/>
<keyword evidence="2" id="KW-1185">Reference proteome</keyword>
<dbReference type="EMBL" id="CAJVCH010526210">
    <property type="protein sequence ID" value="CAG7822361.1"/>
    <property type="molecule type" value="Genomic_DNA"/>
</dbReference>
<name>A0A8J2KVR5_9HEXA</name>
<evidence type="ECO:0000313" key="2">
    <source>
        <dbReference type="Proteomes" id="UP000708208"/>
    </source>
</evidence>
<proteinExistence type="predicted"/>
<feature type="non-terminal residue" evidence="1">
    <location>
        <position position="1"/>
    </location>
</feature>